<protein>
    <submittedName>
        <fullName evidence="1">Uncharacterized protein</fullName>
    </submittedName>
</protein>
<evidence type="ECO:0000313" key="1">
    <source>
        <dbReference type="EMBL" id="MCI02415.1"/>
    </source>
</evidence>
<reference evidence="1 2" key="1">
    <citation type="journal article" date="2018" name="Front. Plant Sci.">
        <title>Red Clover (Trifolium pratense) and Zigzag Clover (T. medium) - A Picture of Genomic Similarities and Differences.</title>
        <authorList>
            <person name="Dluhosova J."/>
            <person name="Istvanek J."/>
            <person name="Nedelnik J."/>
            <person name="Repkova J."/>
        </authorList>
    </citation>
    <scope>NUCLEOTIDE SEQUENCE [LARGE SCALE GENOMIC DNA]</scope>
    <source>
        <strain evidence="2">cv. 10/8</strain>
        <tissue evidence="1">Leaf</tissue>
    </source>
</reference>
<dbReference type="Proteomes" id="UP000265520">
    <property type="component" value="Unassembled WGS sequence"/>
</dbReference>
<dbReference type="AlphaFoldDB" id="A0A392NVB2"/>
<evidence type="ECO:0000313" key="2">
    <source>
        <dbReference type="Proteomes" id="UP000265520"/>
    </source>
</evidence>
<comment type="caution">
    <text evidence="1">The sequence shown here is derived from an EMBL/GenBank/DDBJ whole genome shotgun (WGS) entry which is preliminary data.</text>
</comment>
<sequence>PWLLAEGIKELVNKLVKDHESVDLELLRHFPKNINKRDTFGRINEFPML</sequence>
<accession>A0A392NVB2</accession>
<keyword evidence="2" id="KW-1185">Reference proteome</keyword>
<proteinExistence type="predicted"/>
<dbReference type="EMBL" id="LXQA010049031">
    <property type="protein sequence ID" value="MCI02415.1"/>
    <property type="molecule type" value="Genomic_DNA"/>
</dbReference>
<organism evidence="1 2">
    <name type="scientific">Trifolium medium</name>
    <dbReference type="NCBI Taxonomy" id="97028"/>
    <lineage>
        <taxon>Eukaryota</taxon>
        <taxon>Viridiplantae</taxon>
        <taxon>Streptophyta</taxon>
        <taxon>Embryophyta</taxon>
        <taxon>Tracheophyta</taxon>
        <taxon>Spermatophyta</taxon>
        <taxon>Magnoliopsida</taxon>
        <taxon>eudicotyledons</taxon>
        <taxon>Gunneridae</taxon>
        <taxon>Pentapetalae</taxon>
        <taxon>rosids</taxon>
        <taxon>fabids</taxon>
        <taxon>Fabales</taxon>
        <taxon>Fabaceae</taxon>
        <taxon>Papilionoideae</taxon>
        <taxon>50 kb inversion clade</taxon>
        <taxon>NPAAA clade</taxon>
        <taxon>Hologalegina</taxon>
        <taxon>IRL clade</taxon>
        <taxon>Trifolieae</taxon>
        <taxon>Trifolium</taxon>
    </lineage>
</organism>
<feature type="non-terminal residue" evidence="1">
    <location>
        <position position="1"/>
    </location>
</feature>
<name>A0A392NVB2_9FABA</name>